<dbReference type="AlphaFoldDB" id="A0A317MZF3"/>
<sequence>MAEDLFAALQYHAAAAAQAPAFSQPGLQLDRATLLASIGGLARTLATAPPVLGLLADNGSDWAIAELAALYAGRTLVPLPTFFSDAQLGHVLRDAGVGAVLCSAPWVERVQRLGANVLPLAQVQAPLPAAQPGGGLIVYTSGTTGAPKGVRLGRRQLDWSAAALATASASSAADRYLSVLPLPLLLETLCAVHVPLLRGARVHFAPALAAACGRGETRALRQTCREQQPSALVLVPQLLAAWVAELQQRGERAPASLRFVAVGGAAVAPALAAAAEACGIPLYEGYGLSECCSVVALNRPGERRAGSVGRPLPGLDVRIDAGEIVVHGPSVMAGYLGGQAPTDGWRTGDLGALDADGYLWLHGRRDNVFVTAFGRNLSPEWVESHLLGDMRFSHALLAGDARPYPVALLLPRLEAAAALAHVGTAELQARVDALCAPLPAYARPRRSLLLDPREVQAAGLLTGNGRLRRRAALEYFATRIDALYAGSRACLTVDGV</sequence>
<evidence type="ECO:0000313" key="5">
    <source>
        <dbReference type="Proteomes" id="UP000246569"/>
    </source>
</evidence>
<dbReference type="PROSITE" id="PS00455">
    <property type="entry name" value="AMP_BINDING"/>
    <property type="match status" value="1"/>
</dbReference>
<dbReference type="Proteomes" id="UP000246569">
    <property type="component" value="Unassembled WGS sequence"/>
</dbReference>
<keyword evidence="2" id="KW-0436">Ligase</keyword>
<dbReference type="OrthoDB" id="9803968at2"/>
<dbReference type="InterPro" id="IPR020845">
    <property type="entry name" value="AMP-binding_CS"/>
</dbReference>
<dbReference type="SUPFAM" id="SSF56801">
    <property type="entry name" value="Acetyl-CoA synthetase-like"/>
    <property type="match status" value="1"/>
</dbReference>
<keyword evidence="5" id="KW-1185">Reference proteome</keyword>
<comment type="caution">
    <text evidence="4">The sequence shown here is derived from an EMBL/GenBank/DDBJ whole genome shotgun (WGS) entry which is preliminary data.</text>
</comment>
<gene>
    <name evidence="4" type="ORF">C7443_101186</name>
</gene>
<evidence type="ECO:0000256" key="1">
    <source>
        <dbReference type="ARBA" id="ARBA00006432"/>
    </source>
</evidence>
<dbReference type="InterPro" id="IPR042099">
    <property type="entry name" value="ANL_N_sf"/>
</dbReference>
<dbReference type="Pfam" id="PF00501">
    <property type="entry name" value="AMP-binding"/>
    <property type="match status" value="1"/>
</dbReference>
<dbReference type="InterPro" id="IPR000873">
    <property type="entry name" value="AMP-dep_synth/lig_dom"/>
</dbReference>
<dbReference type="RefSeq" id="WP_110016698.1">
    <property type="nucleotide sequence ID" value="NZ_QGTJ01000001.1"/>
</dbReference>
<name>A0A317MZF3_9GAMM</name>
<reference evidence="4 5" key="1">
    <citation type="submission" date="2018-05" db="EMBL/GenBank/DDBJ databases">
        <title>Genomic Encyclopedia of Type Strains, Phase IV (KMG-IV): sequencing the most valuable type-strain genomes for metagenomic binning, comparative biology and taxonomic classification.</title>
        <authorList>
            <person name="Goeker M."/>
        </authorList>
    </citation>
    <scope>NUCLEOTIDE SEQUENCE [LARGE SCALE GENOMIC DNA]</scope>
    <source>
        <strain evidence="4 5">DSM 23606</strain>
    </source>
</reference>
<dbReference type="Gene3D" id="3.40.50.12780">
    <property type="entry name" value="N-terminal domain of ligase-like"/>
    <property type="match status" value="1"/>
</dbReference>
<dbReference type="GO" id="GO:0006631">
    <property type="term" value="P:fatty acid metabolic process"/>
    <property type="evidence" value="ECO:0007669"/>
    <property type="project" value="TreeGrafter"/>
</dbReference>
<dbReference type="EMBL" id="QGTJ01000001">
    <property type="protein sequence ID" value="PWV65701.1"/>
    <property type="molecule type" value="Genomic_DNA"/>
</dbReference>
<accession>A0A317MZF3</accession>
<dbReference type="Pfam" id="PF23562">
    <property type="entry name" value="AMP-binding_C_3"/>
    <property type="match status" value="1"/>
</dbReference>
<evidence type="ECO:0000256" key="2">
    <source>
        <dbReference type="ARBA" id="ARBA00022598"/>
    </source>
</evidence>
<dbReference type="PANTHER" id="PTHR43201">
    <property type="entry name" value="ACYL-COA SYNTHETASE"/>
    <property type="match status" value="1"/>
</dbReference>
<dbReference type="GO" id="GO:0031956">
    <property type="term" value="F:medium-chain fatty acid-CoA ligase activity"/>
    <property type="evidence" value="ECO:0007669"/>
    <property type="project" value="TreeGrafter"/>
</dbReference>
<feature type="domain" description="AMP-dependent synthetase/ligase" evidence="3">
    <location>
        <begin position="39"/>
        <end position="336"/>
    </location>
</feature>
<dbReference type="PANTHER" id="PTHR43201:SF5">
    <property type="entry name" value="MEDIUM-CHAIN ACYL-COA LIGASE ACSF2, MITOCHONDRIAL"/>
    <property type="match status" value="1"/>
</dbReference>
<evidence type="ECO:0000313" key="4">
    <source>
        <dbReference type="EMBL" id="PWV65701.1"/>
    </source>
</evidence>
<protein>
    <submittedName>
        <fullName evidence="4">Long-subunit acyl-CoA synthetase (AMP-forming)</fullName>
    </submittedName>
</protein>
<organism evidence="4 5">
    <name type="scientific">Plasticicumulans acidivorans</name>
    <dbReference type="NCBI Taxonomy" id="886464"/>
    <lineage>
        <taxon>Bacteria</taxon>
        <taxon>Pseudomonadati</taxon>
        <taxon>Pseudomonadota</taxon>
        <taxon>Gammaproteobacteria</taxon>
        <taxon>Candidatus Competibacteraceae</taxon>
        <taxon>Plasticicumulans</taxon>
    </lineage>
</organism>
<comment type="similarity">
    <text evidence="1">Belongs to the ATP-dependent AMP-binding enzyme family.</text>
</comment>
<proteinExistence type="inferred from homology"/>
<evidence type="ECO:0000259" key="3">
    <source>
        <dbReference type="Pfam" id="PF00501"/>
    </source>
</evidence>